<dbReference type="Proteomes" id="UP000738359">
    <property type="component" value="Unassembled WGS sequence"/>
</dbReference>
<name>A0A9P6JBA3_MORAP</name>
<proteinExistence type="predicted"/>
<comment type="caution">
    <text evidence="1">The sequence shown here is derived from an EMBL/GenBank/DDBJ whole genome shotgun (WGS) entry which is preliminary data.</text>
</comment>
<evidence type="ECO:0000313" key="1">
    <source>
        <dbReference type="EMBL" id="KAF9966543.1"/>
    </source>
</evidence>
<dbReference type="AlphaFoldDB" id="A0A9P6JBA3"/>
<organism evidence="1 2">
    <name type="scientific">Mortierella alpina</name>
    <name type="common">Oleaginous fungus</name>
    <name type="synonym">Mortierella renispora</name>
    <dbReference type="NCBI Taxonomy" id="64518"/>
    <lineage>
        <taxon>Eukaryota</taxon>
        <taxon>Fungi</taxon>
        <taxon>Fungi incertae sedis</taxon>
        <taxon>Mucoromycota</taxon>
        <taxon>Mortierellomycotina</taxon>
        <taxon>Mortierellomycetes</taxon>
        <taxon>Mortierellales</taxon>
        <taxon>Mortierellaceae</taxon>
        <taxon>Mortierella</taxon>
    </lineage>
</organism>
<reference evidence="1" key="1">
    <citation type="journal article" date="2020" name="Fungal Divers.">
        <title>Resolving the Mortierellaceae phylogeny through synthesis of multi-gene phylogenetics and phylogenomics.</title>
        <authorList>
            <person name="Vandepol N."/>
            <person name="Liber J."/>
            <person name="Desiro A."/>
            <person name="Na H."/>
            <person name="Kennedy M."/>
            <person name="Barry K."/>
            <person name="Grigoriev I.V."/>
            <person name="Miller A.N."/>
            <person name="O'Donnell K."/>
            <person name="Stajich J.E."/>
            <person name="Bonito G."/>
        </authorList>
    </citation>
    <scope>NUCLEOTIDE SEQUENCE</scope>
    <source>
        <strain evidence="1">CK1249</strain>
    </source>
</reference>
<sequence length="134" mass="15221">MIEGQEDPPVCFWTGKMLRVGEEMAATSQFSTGRITFDAAGKALPYGHEDQLLLAASRFANCDLYALFKCILIEKSLNFAKGSDPVFQDSESFEGHCQMTYGVQILRGWIKELLQSGRRGWREQIYEYPKNPFP</sequence>
<dbReference type="EMBL" id="JAAAHY010000147">
    <property type="protein sequence ID" value="KAF9966543.1"/>
    <property type="molecule type" value="Genomic_DNA"/>
</dbReference>
<accession>A0A9P6JBA3</accession>
<protein>
    <submittedName>
        <fullName evidence="1">Uncharacterized protein</fullName>
    </submittedName>
</protein>
<keyword evidence="2" id="KW-1185">Reference proteome</keyword>
<evidence type="ECO:0000313" key="2">
    <source>
        <dbReference type="Proteomes" id="UP000738359"/>
    </source>
</evidence>
<gene>
    <name evidence="1" type="ORF">BGZ70_002002</name>
</gene>